<reference evidence="4 5" key="1">
    <citation type="submission" date="2018-12" db="EMBL/GenBank/DDBJ databases">
        <title>Croceicoccus ponticola sp. nov., a lipolytic bacterium isolated from seawater.</title>
        <authorList>
            <person name="Yoon J.-H."/>
        </authorList>
    </citation>
    <scope>NUCLEOTIDE SEQUENCE [LARGE SCALE GENOMIC DNA]</scope>
    <source>
        <strain evidence="4 5">GM-16</strain>
    </source>
</reference>
<dbReference type="PANTHER" id="PTHR47690">
    <property type="entry name" value="GLUCOKINASE"/>
    <property type="match status" value="1"/>
</dbReference>
<dbReference type="SUPFAM" id="SSF53067">
    <property type="entry name" value="Actin-like ATPase domain"/>
    <property type="match status" value="1"/>
</dbReference>
<proteinExistence type="inferred from homology"/>
<dbReference type="InterPro" id="IPR043129">
    <property type="entry name" value="ATPase_NBD"/>
</dbReference>
<keyword evidence="2 4" id="KW-0418">Kinase</keyword>
<dbReference type="Pfam" id="PF02685">
    <property type="entry name" value="Glucokinase"/>
    <property type="match status" value="1"/>
</dbReference>
<evidence type="ECO:0000256" key="3">
    <source>
        <dbReference type="RuleBase" id="RU004046"/>
    </source>
</evidence>
<keyword evidence="1 4" id="KW-0808">Transferase</keyword>
<dbReference type="AlphaFoldDB" id="A0A437H123"/>
<dbReference type="GO" id="GO:0006096">
    <property type="term" value="P:glycolytic process"/>
    <property type="evidence" value="ECO:0007669"/>
    <property type="project" value="InterPro"/>
</dbReference>
<evidence type="ECO:0000256" key="2">
    <source>
        <dbReference type="ARBA" id="ARBA00022777"/>
    </source>
</evidence>
<dbReference type="GO" id="GO:0005829">
    <property type="term" value="C:cytosol"/>
    <property type="evidence" value="ECO:0007669"/>
    <property type="project" value="TreeGrafter"/>
</dbReference>
<comment type="similarity">
    <text evidence="3">Belongs to the bacterial glucokinase family.</text>
</comment>
<dbReference type="Gene3D" id="3.40.367.20">
    <property type="match status" value="1"/>
</dbReference>
<dbReference type="GO" id="GO:0005524">
    <property type="term" value="F:ATP binding"/>
    <property type="evidence" value="ECO:0007669"/>
    <property type="project" value="InterPro"/>
</dbReference>
<dbReference type="RefSeq" id="WP_127611469.1">
    <property type="nucleotide sequence ID" value="NZ_RXOL01000001.1"/>
</dbReference>
<organism evidence="4 5">
    <name type="scientific">Croceicoccus ponticola</name>
    <dbReference type="NCBI Taxonomy" id="2217664"/>
    <lineage>
        <taxon>Bacteria</taxon>
        <taxon>Pseudomonadati</taxon>
        <taxon>Pseudomonadota</taxon>
        <taxon>Alphaproteobacteria</taxon>
        <taxon>Sphingomonadales</taxon>
        <taxon>Erythrobacteraceae</taxon>
        <taxon>Croceicoccus</taxon>
    </lineage>
</organism>
<dbReference type="Proteomes" id="UP000283003">
    <property type="component" value="Unassembled WGS sequence"/>
</dbReference>
<evidence type="ECO:0000313" key="5">
    <source>
        <dbReference type="Proteomes" id="UP000283003"/>
    </source>
</evidence>
<dbReference type="InterPro" id="IPR050201">
    <property type="entry name" value="Bacterial_glucokinase"/>
</dbReference>
<dbReference type="GO" id="GO:0004340">
    <property type="term" value="F:glucokinase activity"/>
    <property type="evidence" value="ECO:0007669"/>
    <property type="project" value="UniProtKB-EC"/>
</dbReference>
<dbReference type="EC" id="2.7.1.2" evidence="4"/>
<comment type="caution">
    <text evidence="4">The sequence shown here is derived from an EMBL/GenBank/DDBJ whole genome shotgun (WGS) entry which is preliminary data.</text>
</comment>
<name>A0A437H123_9SPHN</name>
<keyword evidence="5" id="KW-1185">Reference proteome</keyword>
<evidence type="ECO:0000313" key="4">
    <source>
        <dbReference type="EMBL" id="RVQ69276.1"/>
    </source>
</evidence>
<dbReference type="OrthoDB" id="9800595at2"/>
<dbReference type="NCBIfam" id="TIGR00749">
    <property type="entry name" value="glk"/>
    <property type="match status" value="1"/>
</dbReference>
<dbReference type="InterPro" id="IPR003836">
    <property type="entry name" value="Glucokinase"/>
</dbReference>
<gene>
    <name evidence="4" type="primary">glk</name>
    <name evidence="4" type="ORF">EKN06_03535</name>
</gene>
<sequence length="327" mass="34179">MTTKTTKSLVSIDVGGTNARFALAEVAGGKVVTVGDPTTFATGSVDGLAAAWQRFEDAQSGSLPRAAAIAVAGPVTATEIRFTNSHWVIRPAQIAAELGVDEHVLINDFAAVGHAVAAAGDEHFLHLAGPEAIPEFGTTTITGPGTGLGVAALVRREDGSYRVQPTEGGHIGFAPEDRVEEQILAIVRESLPRVSVERMCSGPAIVYLAEAIARIEGVPMPSGDDRELWLSAITGSDPIAVKAMERFCMILGAAAGDLALAHGSNSVVIAGGLGLRIKDQIVASGFSDRFVYKGRFKAWMETIPVRLITHPQPGLFGAAAAFAQRFT</sequence>
<dbReference type="GO" id="GO:0005536">
    <property type="term" value="F:D-glucose binding"/>
    <property type="evidence" value="ECO:0007669"/>
    <property type="project" value="InterPro"/>
</dbReference>
<accession>A0A437H123</accession>
<evidence type="ECO:0000256" key="1">
    <source>
        <dbReference type="ARBA" id="ARBA00022679"/>
    </source>
</evidence>
<dbReference type="CDD" id="cd24008">
    <property type="entry name" value="ASKHA_NBD_GLK"/>
    <property type="match status" value="1"/>
</dbReference>
<dbReference type="EMBL" id="RXOL01000001">
    <property type="protein sequence ID" value="RVQ69276.1"/>
    <property type="molecule type" value="Genomic_DNA"/>
</dbReference>
<dbReference type="Gene3D" id="3.30.420.40">
    <property type="match status" value="1"/>
</dbReference>
<dbReference type="PANTHER" id="PTHR47690:SF1">
    <property type="entry name" value="GLUCOKINASE"/>
    <property type="match status" value="1"/>
</dbReference>
<protein>
    <submittedName>
        <fullName evidence="4">Glucokinase</fullName>
        <ecNumber evidence="4">2.7.1.2</ecNumber>
    </submittedName>
</protein>